<feature type="transmembrane region" description="Helical" evidence="6">
    <location>
        <begin position="75"/>
        <end position="96"/>
    </location>
</feature>
<feature type="transmembrane region" description="Helical" evidence="6">
    <location>
        <begin position="190"/>
        <end position="211"/>
    </location>
</feature>
<dbReference type="GO" id="GO:0016020">
    <property type="term" value="C:membrane"/>
    <property type="evidence" value="ECO:0007669"/>
    <property type="project" value="UniProtKB-SubCell"/>
</dbReference>
<evidence type="ECO:0000313" key="7">
    <source>
        <dbReference type="EMBL" id="KAK4099879.1"/>
    </source>
</evidence>
<comment type="caution">
    <text evidence="7">The sequence shown here is derived from an EMBL/GenBank/DDBJ whole genome shotgun (WGS) entry which is preliminary data.</text>
</comment>
<comment type="subcellular location">
    <subcellularLocation>
        <location evidence="1">Membrane</location>
        <topology evidence="1">Multi-pass membrane protein</topology>
    </subcellularLocation>
</comment>
<feature type="transmembrane region" description="Helical" evidence="6">
    <location>
        <begin position="160"/>
        <end position="178"/>
    </location>
</feature>
<dbReference type="PANTHER" id="PTHR31465:SF13">
    <property type="entry name" value="RTA1 DOMAIN PROTEIN-RELATED"/>
    <property type="match status" value="1"/>
</dbReference>
<feature type="transmembrane region" description="Helical" evidence="6">
    <location>
        <begin position="43"/>
        <end position="63"/>
    </location>
</feature>
<name>A0AAN6PXR1_9PEZI</name>
<dbReference type="PANTHER" id="PTHR31465">
    <property type="entry name" value="PROTEIN RTA1-RELATED"/>
    <property type="match status" value="1"/>
</dbReference>
<keyword evidence="8" id="KW-1185">Reference proteome</keyword>
<evidence type="ECO:0000256" key="2">
    <source>
        <dbReference type="ARBA" id="ARBA00022692"/>
    </source>
</evidence>
<keyword evidence="3 6" id="KW-1133">Transmembrane helix</keyword>
<feature type="transmembrane region" description="Helical" evidence="6">
    <location>
        <begin position="117"/>
        <end position="140"/>
    </location>
</feature>
<reference evidence="7" key="1">
    <citation type="journal article" date="2023" name="Mol. Phylogenet. Evol.">
        <title>Genome-scale phylogeny and comparative genomics of the fungal order Sordariales.</title>
        <authorList>
            <person name="Hensen N."/>
            <person name="Bonometti L."/>
            <person name="Westerberg I."/>
            <person name="Brannstrom I.O."/>
            <person name="Guillou S."/>
            <person name="Cros-Aarteil S."/>
            <person name="Calhoun S."/>
            <person name="Haridas S."/>
            <person name="Kuo A."/>
            <person name="Mondo S."/>
            <person name="Pangilinan J."/>
            <person name="Riley R."/>
            <person name="LaButti K."/>
            <person name="Andreopoulos B."/>
            <person name="Lipzen A."/>
            <person name="Chen C."/>
            <person name="Yan M."/>
            <person name="Daum C."/>
            <person name="Ng V."/>
            <person name="Clum A."/>
            <person name="Steindorff A."/>
            <person name="Ohm R.A."/>
            <person name="Martin F."/>
            <person name="Silar P."/>
            <person name="Natvig D.O."/>
            <person name="Lalanne C."/>
            <person name="Gautier V."/>
            <person name="Ament-Velasquez S.L."/>
            <person name="Kruys A."/>
            <person name="Hutchinson M.I."/>
            <person name="Powell A.J."/>
            <person name="Barry K."/>
            <person name="Miller A.N."/>
            <person name="Grigoriev I.V."/>
            <person name="Debuchy R."/>
            <person name="Gladieux P."/>
            <person name="Hiltunen Thoren M."/>
            <person name="Johannesson H."/>
        </authorList>
    </citation>
    <scope>NUCLEOTIDE SEQUENCE</scope>
    <source>
        <strain evidence="7">CBS 757.83</strain>
    </source>
</reference>
<feature type="transmembrane region" description="Helical" evidence="6">
    <location>
        <begin position="242"/>
        <end position="261"/>
    </location>
</feature>
<evidence type="ECO:0000256" key="6">
    <source>
        <dbReference type="SAM" id="Phobius"/>
    </source>
</evidence>
<protein>
    <recommendedName>
        <fullName evidence="9">RTA1 domain protein</fullName>
    </recommendedName>
</protein>
<gene>
    <name evidence="7" type="ORF">N658DRAFT_508276</name>
</gene>
<evidence type="ECO:0000313" key="8">
    <source>
        <dbReference type="Proteomes" id="UP001305647"/>
    </source>
</evidence>
<organism evidence="7 8">
    <name type="scientific">Parathielavia hyrcaniae</name>
    <dbReference type="NCBI Taxonomy" id="113614"/>
    <lineage>
        <taxon>Eukaryota</taxon>
        <taxon>Fungi</taxon>
        <taxon>Dikarya</taxon>
        <taxon>Ascomycota</taxon>
        <taxon>Pezizomycotina</taxon>
        <taxon>Sordariomycetes</taxon>
        <taxon>Sordariomycetidae</taxon>
        <taxon>Sordariales</taxon>
        <taxon>Chaetomiaceae</taxon>
        <taxon>Parathielavia</taxon>
    </lineage>
</organism>
<keyword evidence="2 6" id="KW-0812">Transmembrane</keyword>
<reference evidence="7" key="2">
    <citation type="submission" date="2023-05" db="EMBL/GenBank/DDBJ databases">
        <authorList>
            <consortium name="Lawrence Berkeley National Laboratory"/>
            <person name="Steindorff A."/>
            <person name="Hensen N."/>
            <person name="Bonometti L."/>
            <person name="Westerberg I."/>
            <person name="Brannstrom I.O."/>
            <person name="Guillou S."/>
            <person name="Cros-Aarteil S."/>
            <person name="Calhoun S."/>
            <person name="Haridas S."/>
            <person name="Kuo A."/>
            <person name="Mondo S."/>
            <person name="Pangilinan J."/>
            <person name="Riley R."/>
            <person name="Labutti K."/>
            <person name="Andreopoulos B."/>
            <person name="Lipzen A."/>
            <person name="Chen C."/>
            <person name="Yanf M."/>
            <person name="Daum C."/>
            <person name="Ng V."/>
            <person name="Clum A."/>
            <person name="Ohm R."/>
            <person name="Martin F."/>
            <person name="Silar P."/>
            <person name="Natvig D."/>
            <person name="Lalanne C."/>
            <person name="Gautier V."/>
            <person name="Ament-Velasquez S.L."/>
            <person name="Kruys A."/>
            <person name="Hutchinson M.I."/>
            <person name="Powell A.J."/>
            <person name="Barry K."/>
            <person name="Miller A.N."/>
            <person name="Grigoriev I.V."/>
            <person name="Debuchy R."/>
            <person name="Gladieux P."/>
            <person name="Thoren M.H."/>
            <person name="Johannesson H."/>
        </authorList>
    </citation>
    <scope>NUCLEOTIDE SEQUENCE</scope>
    <source>
        <strain evidence="7">CBS 757.83</strain>
    </source>
</reference>
<evidence type="ECO:0000256" key="1">
    <source>
        <dbReference type="ARBA" id="ARBA00004141"/>
    </source>
</evidence>
<feature type="region of interest" description="Disordered" evidence="5">
    <location>
        <begin position="321"/>
        <end position="341"/>
    </location>
</feature>
<evidence type="ECO:0000256" key="3">
    <source>
        <dbReference type="ARBA" id="ARBA00022989"/>
    </source>
</evidence>
<dbReference type="Proteomes" id="UP001305647">
    <property type="component" value="Unassembled WGS sequence"/>
</dbReference>
<sequence>MSGELVEGSVYFYAPNKGAPVFFAVAFAASGIYHGYQCNHYNSWRLTGLYVICSLLFTVGFIVREVGAFDYSDLVKFIVSTCVIYAAPPLVALANYTILGRILYYAPYHSPIHPGRVITTFAFISFVVESLNGAGAAHVANMSLPANLQEIGRSLLKAALVIQLAVLACFVLLAVTFHRRCLRAGLRNPALLAPLYTLYASTLLITARTVFRVAEYWTVAEHDFYSGDIDPDDLSPAIRYEWFFWVFEASLMLVNHVLFNVRHPRRYLPKSVKVYLSPADGATEIMGPGYKDGRPVWVTVLDPFDLVGLVKGRDESKARKFWEGDSEGGKKEGSRVGEGQV</sequence>
<dbReference type="EMBL" id="MU863645">
    <property type="protein sequence ID" value="KAK4099879.1"/>
    <property type="molecule type" value="Genomic_DNA"/>
</dbReference>
<feature type="transmembrane region" description="Helical" evidence="6">
    <location>
        <begin position="20"/>
        <end position="36"/>
    </location>
</feature>
<keyword evidence="4 6" id="KW-0472">Membrane</keyword>
<dbReference type="InterPro" id="IPR007568">
    <property type="entry name" value="RTA1"/>
</dbReference>
<proteinExistence type="predicted"/>
<evidence type="ECO:0008006" key="9">
    <source>
        <dbReference type="Google" id="ProtNLM"/>
    </source>
</evidence>
<feature type="compositionally biased region" description="Basic and acidic residues" evidence="5">
    <location>
        <begin position="321"/>
        <end position="335"/>
    </location>
</feature>
<accession>A0AAN6PXR1</accession>
<dbReference type="AlphaFoldDB" id="A0AAN6PXR1"/>
<evidence type="ECO:0000256" key="4">
    <source>
        <dbReference type="ARBA" id="ARBA00023136"/>
    </source>
</evidence>
<dbReference type="Pfam" id="PF04479">
    <property type="entry name" value="RTA1"/>
    <property type="match status" value="1"/>
</dbReference>
<evidence type="ECO:0000256" key="5">
    <source>
        <dbReference type="SAM" id="MobiDB-lite"/>
    </source>
</evidence>